<protein>
    <submittedName>
        <fullName evidence="2">Uncharacterized protein</fullName>
    </submittedName>
</protein>
<feature type="transmembrane region" description="Helical" evidence="1">
    <location>
        <begin position="26"/>
        <end position="44"/>
    </location>
</feature>
<dbReference type="EMBL" id="JACVFC010000001">
    <property type="protein sequence ID" value="MBC9929977.1"/>
    <property type="molecule type" value="Genomic_DNA"/>
</dbReference>
<keyword evidence="1" id="KW-1133">Transmembrane helix</keyword>
<feature type="transmembrane region" description="Helical" evidence="1">
    <location>
        <begin position="88"/>
        <end position="111"/>
    </location>
</feature>
<dbReference type="RefSeq" id="WP_188087066.1">
    <property type="nucleotide sequence ID" value="NZ_JACVFC010000001.1"/>
</dbReference>
<evidence type="ECO:0000256" key="1">
    <source>
        <dbReference type="SAM" id="Phobius"/>
    </source>
</evidence>
<dbReference type="Proteomes" id="UP000659124">
    <property type="component" value="Unassembled WGS sequence"/>
</dbReference>
<feature type="transmembrane region" description="Helical" evidence="1">
    <location>
        <begin position="56"/>
        <end position="76"/>
    </location>
</feature>
<sequence length="128" mass="13485">MLLIGALVFVIVAVIGIVLALLFVSMVILLISGGIISASVLVGLQQKSVSKGFKAFLLSVSIVGSTIVSVVFFLFINTVAEWKQLNGSILGGVAFGIGSGWVLGLVMFAAAKKLVLFLKSKYNHKMIN</sequence>
<keyword evidence="1" id="KW-0472">Membrane</keyword>
<reference evidence="2 3" key="1">
    <citation type="submission" date="2020-09" db="EMBL/GenBank/DDBJ databases">
        <title>Genome sequences of type strains of Chitinophaga qingshengii and Chitinophaga varians.</title>
        <authorList>
            <person name="Kittiwongwattana C."/>
        </authorList>
    </citation>
    <scope>NUCLEOTIDE SEQUENCE [LARGE SCALE GENOMIC DNA]</scope>
    <source>
        <strain evidence="2 3">JCM 30026</strain>
    </source>
</reference>
<evidence type="ECO:0000313" key="3">
    <source>
        <dbReference type="Proteomes" id="UP000659124"/>
    </source>
</evidence>
<name>A0ABR7THJ6_9BACT</name>
<keyword evidence="3" id="KW-1185">Reference proteome</keyword>
<keyword evidence="1" id="KW-0812">Transmembrane</keyword>
<evidence type="ECO:0000313" key="2">
    <source>
        <dbReference type="EMBL" id="MBC9929977.1"/>
    </source>
</evidence>
<organism evidence="2 3">
    <name type="scientific">Chitinophaga qingshengii</name>
    <dbReference type="NCBI Taxonomy" id="1569794"/>
    <lineage>
        <taxon>Bacteria</taxon>
        <taxon>Pseudomonadati</taxon>
        <taxon>Bacteroidota</taxon>
        <taxon>Chitinophagia</taxon>
        <taxon>Chitinophagales</taxon>
        <taxon>Chitinophagaceae</taxon>
        <taxon>Chitinophaga</taxon>
    </lineage>
</organism>
<gene>
    <name evidence="2" type="ORF">ICL07_06280</name>
</gene>
<proteinExistence type="predicted"/>
<accession>A0ABR7THJ6</accession>
<comment type="caution">
    <text evidence="2">The sequence shown here is derived from an EMBL/GenBank/DDBJ whole genome shotgun (WGS) entry which is preliminary data.</text>
</comment>